<evidence type="ECO:0000313" key="5">
    <source>
        <dbReference type="Proteomes" id="UP000275078"/>
    </source>
</evidence>
<evidence type="ECO:0000256" key="2">
    <source>
        <dbReference type="SAM" id="SignalP"/>
    </source>
</evidence>
<dbReference type="AlphaFoldDB" id="A0A3N4IET7"/>
<gene>
    <name evidence="4" type="ORF">BJ508DRAFT_374286</name>
</gene>
<dbReference type="PROSITE" id="PS51257">
    <property type="entry name" value="PROKAR_LIPOPROTEIN"/>
    <property type="match status" value="1"/>
</dbReference>
<dbReference type="InterPro" id="IPR052158">
    <property type="entry name" value="INH-QAR"/>
</dbReference>
<evidence type="ECO:0000259" key="3">
    <source>
        <dbReference type="Pfam" id="PF01965"/>
    </source>
</evidence>
<dbReference type="GO" id="GO:0016740">
    <property type="term" value="F:transferase activity"/>
    <property type="evidence" value="ECO:0007669"/>
    <property type="project" value="UniProtKB-KW"/>
</dbReference>
<dbReference type="EMBL" id="ML119659">
    <property type="protein sequence ID" value="RPA84289.1"/>
    <property type="molecule type" value="Genomic_DNA"/>
</dbReference>
<dbReference type="InterPro" id="IPR002818">
    <property type="entry name" value="DJ-1/PfpI"/>
</dbReference>
<reference evidence="4 5" key="1">
    <citation type="journal article" date="2018" name="Nat. Ecol. Evol.">
        <title>Pezizomycetes genomes reveal the molecular basis of ectomycorrhizal truffle lifestyle.</title>
        <authorList>
            <person name="Murat C."/>
            <person name="Payen T."/>
            <person name="Noel B."/>
            <person name="Kuo A."/>
            <person name="Morin E."/>
            <person name="Chen J."/>
            <person name="Kohler A."/>
            <person name="Krizsan K."/>
            <person name="Balestrini R."/>
            <person name="Da Silva C."/>
            <person name="Montanini B."/>
            <person name="Hainaut M."/>
            <person name="Levati E."/>
            <person name="Barry K.W."/>
            <person name="Belfiori B."/>
            <person name="Cichocki N."/>
            <person name="Clum A."/>
            <person name="Dockter R.B."/>
            <person name="Fauchery L."/>
            <person name="Guy J."/>
            <person name="Iotti M."/>
            <person name="Le Tacon F."/>
            <person name="Lindquist E.A."/>
            <person name="Lipzen A."/>
            <person name="Malagnac F."/>
            <person name="Mello A."/>
            <person name="Molinier V."/>
            <person name="Miyauchi S."/>
            <person name="Poulain J."/>
            <person name="Riccioni C."/>
            <person name="Rubini A."/>
            <person name="Sitrit Y."/>
            <person name="Splivallo R."/>
            <person name="Traeger S."/>
            <person name="Wang M."/>
            <person name="Zifcakova L."/>
            <person name="Wipf D."/>
            <person name="Zambonelli A."/>
            <person name="Paolocci F."/>
            <person name="Nowrousian M."/>
            <person name="Ottonello S."/>
            <person name="Baldrian P."/>
            <person name="Spatafora J.W."/>
            <person name="Henrissat B."/>
            <person name="Nagy L.G."/>
            <person name="Aury J.M."/>
            <person name="Wincker P."/>
            <person name="Grigoriev I.V."/>
            <person name="Bonfante P."/>
            <person name="Martin F.M."/>
        </authorList>
    </citation>
    <scope>NUCLEOTIDE SEQUENCE [LARGE SCALE GENOMIC DNA]</scope>
    <source>
        <strain evidence="4 5">RN42</strain>
    </source>
</reference>
<sequence length="304" mass="33088">MFAPKFHLVFLSVLFGSAACTEFVTPHAGPEKVFSLPVETGEGDKFGPICNPPHLTPCPPSPYQIGLLLFPSYQQLDVFGPLDALNLLATALPLNLSIISHSLSPISNHPYSPDWLLPVPNLRFEQRLLPTHTFATAPSDLEVLIVPGGIGTWNEDAMPAVVEFVRDYAPRLKYILSVCTGSAILARAGVLDGKKATGNKSAWQMVTPLSDKTHWIKKARWVEDGNVWTAAGVTAGQDMVLAWIDRVYGVRPVGDVFAPGSGAEPYGDFVARRMEYSRVRDSGEDEFAEQYPGEDVLPVGGKKT</sequence>
<evidence type="ECO:0000256" key="1">
    <source>
        <dbReference type="SAM" id="MobiDB-lite"/>
    </source>
</evidence>
<dbReference type="SUPFAM" id="SSF52317">
    <property type="entry name" value="Class I glutamine amidotransferase-like"/>
    <property type="match status" value="1"/>
</dbReference>
<keyword evidence="4" id="KW-0808">Transferase</keyword>
<keyword evidence="5" id="KW-1185">Reference proteome</keyword>
<feature type="signal peptide" evidence="2">
    <location>
        <begin position="1"/>
        <end position="20"/>
    </location>
</feature>
<dbReference type="PANTHER" id="PTHR43130">
    <property type="entry name" value="ARAC-FAMILY TRANSCRIPTIONAL REGULATOR"/>
    <property type="match status" value="1"/>
</dbReference>
<dbReference type="Gene3D" id="3.40.50.880">
    <property type="match status" value="1"/>
</dbReference>
<feature type="chain" id="PRO_5018149821" evidence="2">
    <location>
        <begin position="21"/>
        <end position="304"/>
    </location>
</feature>
<keyword evidence="2" id="KW-0732">Signal</keyword>
<dbReference type="STRING" id="1160509.A0A3N4IET7"/>
<protein>
    <submittedName>
        <fullName evidence="4">Class I glutamine amidotransferase-like protein</fullName>
    </submittedName>
</protein>
<organism evidence="4 5">
    <name type="scientific">Ascobolus immersus RN42</name>
    <dbReference type="NCBI Taxonomy" id="1160509"/>
    <lineage>
        <taxon>Eukaryota</taxon>
        <taxon>Fungi</taxon>
        <taxon>Dikarya</taxon>
        <taxon>Ascomycota</taxon>
        <taxon>Pezizomycotina</taxon>
        <taxon>Pezizomycetes</taxon>
        <taxon>Pezizales</taxon>
        <taxon>Ascobolaceae</taxon>
        <taxon>Ascobolus</taxon>
    </lineage>
</organism>
<accession>A0A3N4IET7</accession>
<evidence type="ECO:0000313" key="4">
    <source>
        <dbReference type="EMBL" id="RPA84289.1"/>
    </source>
</evidence>
<dbReference type="OrthoDB" id="543156at2759"/>
<name>A0A3N4IET7_ASCIM</name>
<keyword evidence="4" id="KW-0315">Glutamine amidotransferase</keyword>
<dbReference type="Proteomes" id="UP000275078">
    <property type="component" value="Unassembled WGS sequence"/>
</dbReference>
<proteinExistence type="predicted"/>
<dbReference type="InterPro" id="IPR029062">
    <property type="entry name" value="Class_I_gatase-like"/>
</dbReference>
<feature type="domain" description="DJ-1/PfpI" evidence="3">
    <location>
        <begin position="67"/>
        <end position="244"/>
    </location>
</feature>
<dbReference type="Pfam" id="PF01965">
    <property type="entry name" value="DJ-1_PfpI"/>
    <property type="match status" value="1"/>
</dbReference>
<dbReference type="PANTHER" id="PTHR43130:SF15">
    <property type="entry name" value="THIJ_PFPI FAMILY PROTEIN (AFU_ORTHOLOGUE AFUA_5G14240)"/>
    <property type="match status" value="1"/>
</dbReference>
<dbReference type="CDD" id="cd03139">
    <property type="entry name" value="GATase1_PfpI_2"/>
    <property type="match status" value="1"/>
</dbReference>
<feature type="region of interest" description="Disordered" evidence="1">
    <location>
        <begin position="283"/>
        <end position="304"/>
    </location>
</feature>